<sequence>MKPGAGDDPFAENSSETVDTPPESEASDNASSKKERTDSESGSTAVISPSDQAQKQALPYKYRRDSVKQGRNQQPVFLQSETEDLIEETIGRIEDRFDEKVYKTDVVEAVLVAGGEGTTPEEVLQRWGYGMKNR</sequence>
<dbReference type="InterPro" id="IPR058276">
    <property type="entry name" value="DUF7970"/>
</dbReference>
<reference evidence="2 3" key="1">
    <citation type="journal article" date="2019" name="Int. J. Syst. Evol. Microbiol.">
        <title>The Global Catalogue of Microorganisms (GCM) 10K type strain sequencing project: providing services to taxonomists for standard genome sequencing and annotation.</title>
        <authorList>
            <consortium name="The Broad Institute Genomics Platform"/>
            <consortium name="The Broad Institute Genome Sequencing Center for Infectious Disease"/>
            <person name="Wu L."/>
            <person name="Ma J."/>
        </authorList>
    </citation>
    <scope>NUCLEOTIDE SEQUENCE [LARGE SCALE GENOMIC DNA]</scope>
    <source>
        <strain evidence="2 3">CGMCC 1.10594</strain>
    </source>
</reference>
<evidence type="ECO:0000313" key="3">
    <source>
        <dbReference type="Proteomes" id="UP001597075"/>
    </source>
</evidence>
<proteinExistence type="predicted"/>
<evidence type="ECO:0000256" key="1">
    <source>
        <dbReference type="SAM" id="MobiDB-lite"/>
    </source>
</evidence>
<feature type="compositionally biased region" description="Polar residues" evidence="1">
    <location>
        <begin position="40"/>
        <end position="55"/>
    </location>
</feature>
<dbReference type="AlphaFoldDB" id="A0ABD6D341"/>
<dbReference type="Proteomes" id="UP001597075">
    <property type="component" value="Unassembled WGS sequence"/>
</dbReference>
<name>A0ABD6D341_9EURY</name>
<dbReference type="RefSeq" id="WP_256407119.1">
    <property type="nucleotide sequence ID" value="NZ_CP187154.1"/>
</dbReference>
<feature type="region of interest" description="Disordered" evidence="1">
    <location>
        <begin position="1"/>
        <end position="74"/>
    </location>
</feature>
<protein>
    <submittedName>
        <fullName evidence="2">Uncharacterized protein</fullName>
    </submittedName>
</protein>
<keyword evidence="3" id="KW-1185">Reference proteome</keyword>
<comment type="caution">
    <text evidence="2">The sequence shown here is derived from an EMBL/GenBank/DDBJ whole genome shotgun (WGS) entry which is preliminary data.</text>
</comment>
<organism evidence="2 3">
    <name type="scientific">Haloplanus ruber</name>
    <dbReference type="NCBI Taxonomy" id="869892"/>
    <lineage>
        <taxon>Archaea</taxon>
        <taxon>Methanobacteriati</taxon>
        <taxon>Methanobacteriota</taxon>
        <taxon>Stenosarchaea group</taxon>
        <taxon>Halobacteria</taxon>
        <taxon>Halobacteriales</taxon>
        <taxon>Haloferacaceae</taxon>
        <taxon>Haloplanus</taxon>
    </lineage>
</organism>
<accession>A0ABD6D341</accession>
<gene>
    <name evidence="2" type="ORF">ACFSBJ_16845</name>
</gene>
<evidence type="ECO:0000313" key="2">
    <source>
        <dbReference type="EMBL" id="MFD1635386.1"/>
    </source>
</evidence>
<dbReference type="Pfam" id="PF25925">
    <property type="entry name" value="DUF7970"/>
    <property type="match status" value="1"/>
</dbReference>
<dbReference type="EMBL" id="JBHUDL010000021">
    <property type="protein sequence ID" value="MFD1635386.1"/>
    <property type="molecule type" value="Genomic_DNA"/>
</dbReference>